<feature type="region of interest" description="Disordered" evidence="1">
    <location>
        <begin position="1"/>
        <end position="22"/>
    </location>
</feature>
<dbReference type="GO" id="GO:0000981">
    <property type="term" value="F:DNA-binding transcription factor activity, RNA polymerase II-specific"/>
    <property type="evidence" value="ECO:0007669"/>
    <property type="project" value="TreeGrafter"/>
</dbReference>
<evidence type="ECO:0008006" key="4">
    <source>
        <dbReference type="Google" id="ProtNLM"/>
    </source>
</evidence>
<evidence type="ECO:0000256" key="1">
    <source>
        <dbReference type="SAM" id="MobiDB-lite"/>
    </source>
</evidence>
<gene>
    <name evidence="2" type="ORF">PHISCL_08072</name>
</gene>
<dbReference type="OrthoDB" id="3546279at2759"/>
<feature type="region of interest" description="Disordered" evidence="1">
    <location>
        <begin position="304"/>
        <end position="323"/>
    </location>
</feature>
<keyword evidence="3" id="KW-1185">Reference proteome</keyword>
<feature type="compositionally biased region" description="Low complexity" evidence="1">
    <location>
        <begin position="307"/>
        <end position="323"/>
    </location>
</feature>
<dbReference type="InterPro" id="IPR021858">
    <property type="entry name" value="Fun_TF"/>
</dbReference>
<proteinExistence type="predicted"/>
<dbReference type="EMBL" id="MVGC01000390">
    <property type="protein sequence ID" value="RJE19582.1"/>
    <property type="molecule type" value="Genomic_DNA"/>
</dbReference>
<evidence type="ECO:0000313" key="2">
    <source>
        <dbReference type="EMBL" id="RJE19582.1"/>
    </source>
</evidence>
<dbReference type="PANTHER" id="PTHR47657">
    <property type="entry name" value="STEROL REGULATORY ELEMENT-BINDING PROTEIN ECM22"/>
    <property type="match status" value="1"/>
</dbReference>
<name>A0A3A2Z8X8_9EURO</name>
<dbReference type="PANTHER" id="PTHR47657:SF10">
    <property type="entry name" value="ZN(II)2CYS6 TRANSCRIPTION FACTOR (EUROFUNG)"/>
    <property type="match status" value="1"/>
</dbReference>
<evidence type="ECO:0000313" key="3">
    <source>
        <dbReference type="Proteomes" id="UP000266188"/>
    </source>
</evidence>
<dbReference type="AlphaFoldDB" id="A0A3A2Z8X8"/>
<sequence length="456" mass="51569">MWVRSCVFPHQPQRSRPRACNRRASFRDEAVSQDGSSSAEVGNELSIPIQPLSFNLPSRRSTGANGSSSHLNMTDLKLMQHYILHTSKRMSFKPTRSFAWERVVPDIVTANEFLMHLLLALAGLDYFTHDQHSQQLLNTSMNNPTKSRDLDPANLQAIIEHHQLGLEGLRRALDGATEANVETLTAGSMLIVAFAFASLRVRDFDLSDVCGVRRPRIDWLHLVRGASSVVRQNWASLIRGRLRHLLLFNYVNDDWKLCQGELESASTPPVVHSKRLSAFAAGARRAIYNLREFSNALTINQNFPRHSANSTSSPSSEQNQQPSVKHIYEEHTRAIDVVEDMYMRILHVLHFARIEPQSPSDHDVLSDVEDTAATSWPILLSQEFLSSLDSYESFGVVEGTSFTILAHLHLTLALLENIWYLGPSIDREIEKINSLILTLGNDDLFRLMQWPMEVIE</sequence>
<dbReference type="InterPro" id="IPR052400">
    <property type="entry name" value="Zn2-C6_fungal_TF"/>
</dbReference>
<protein>
    <recommendedName>
        <fullName evidence="4">C6 transcription factor</fullName>
    </recommendedName>
</protein>
<comment type="caution">
    <text evidence="2">The sequence shown here is derived from an EMBL/GenBank/DDBJ whole genome shotgun (WGS) entry which is preliminary data.</text>
</comment>
<dbReference type="Pfam" id="PF11951">
    <property type="entry name" value="Fungal_trans_2"/>
    <property type="match status" value="1"/>
</dbReference>
<dbReference type="Proteomes" id="UP000266188">
    <property type="component" value="Unassembled WGS sequence"/>
</dbReference>
<reference evidence="3" key="1">
    <citation type="submission" date="2017-02" db="EMBL/GenBank/DDBJ databases">
        <authorList>
            <person name="Tafer H."/>
            <person name="Lopandic K."/>
        </authorList>
    </citation>
    <scope>NUCLEOTIDE SEQUENCE [LARGE SCALE GENOMIC DNA]</scope>
    <source>
        <strain evidence="3">CBS 366.77</strain>
    </source>
</reference>
<dbReference type="STRING" id="2070753.A0A3A2Z8X8"/>
<organism evidence="2 3">
    <name type="scientific">Aspergillus sclerotialis</name>
    <dbReference type="NCBI Taxonomy" id="2070753"/>
    <lineage>
        <taxon>Eukaryota</taxon>
        <taxon>Fungi</taxon>
        <taxon>Dikarya</taxon>
        <taxon>Ascomycota</taxon>
        <taxon>Pezizomycotina</taxon>
        <taxon>Eurotiomycetes</taxon>
        <taxon>Eurotiomycetidae</taxon>
        <taxon>Eurotiales</taxon>
        <taxon>Aspergillaceae</taxon>
        <taxon>Aspergillus</taxon>
        <taxon>Aspergillus subgen. Polypaecilum</taxon>
    </lineage>
</organism>
<accession>A0A3A2Z8X8</accession>